<dbReference type="EMBL" id="BJNY01000037">
    <property type="protein sequence ID" value="GED07973.1"/>
    <property type="molecule type" value="Genomic_DNA"/>
</dbReference>
<proteinExistence type="predicted"/>
<organism evidence="1 2">
    <name type="scientific">Glutamicibacter uratoxydans</name>
    <name type="common">Arthrobacter uratoxydans</name>
    <dbReference type="NCBI Taxonomy" id="43667"/>
    <lineage>
        <taxon>Bacteria</taxon>
        <taxon>Bacillati</taxon>
        <taxon>Actinomycetota</taxon>
        <taxon>Actinomycetes</taxon>
        <taxon>Micrococcales</taxon>
        <taxon>Micrococcaceae</taxon>
        <taxon>Glutamicibacter</taxon>
    </lineage>
</organism>
<sequence>MPEIDAQYFRVCSTMDEYLPYMFRCQHLGSRNKLGFCLIGLGNYYLRQPHSNSQLHGRQDSRHCTKHSVQTKLRQIYGSGRREQLTVCSQCGDENRQIKS</sequence>
<evidence type="ECO:0000313" key="2">
    <source>
        <dbReference type="Proteomes" id="UP000316612"/>
    </source>
</evidence>
<accession>A0A4Y4DTH2</accession>
<dbReference type="Proteomes" id="UP000316612">
    <property type="component" value="Unassembled WGS sequence"/>
</dbReference>
<evidence type="ECO:0000313" key="1">
    <source>
        <dbReference type="EMBL" id="GED07973.1"/>
    </source>
</evidence>
<dbReference type="AlphaFoldDB" id="A0A4Y4DTH2"/>
<reference evidence="1 2" key="1">
    <citation type="submission" date="2019-06" db="EMBL/GenBank/DDBJ databases">
        <title>Whole genome shotgun sequence of Glutamicibacter uratoxydans NBRC 15515.</title>
        <authorList>
            <person name="Hosoyama A."/>
            <person name="Uohara A."/>
            <person name="Ohji S."/>
            <person name="Ichikawa N."/>
        </authorList>
    </citation>
    <scope>NUCLEOTIDE SEQUENCE [LARGE SCALE GENOMIC DNA]</scope>
    <source>
        <strain evidence="1 2">NBRC 15515</strain>
    </source>
</reference>
<comment type="caution">
    <text evidence="1">The sequence shown here is derived from an EMBL/GenBank/DDBJ whole genome shotgun (WGS) entry which is preliminary data.</text>
</comment>
<keyword evidence="2" id="KW-1185">Reference proteome</keyword>
<name>A0A4Y4DTH2_GLUUR</name>
<gene>
    <name evidence="1" type="ORF">AUR04nite_35050</name>
</gene>
<protein>
    <submittedName>
        <fullName evidence="1">Uncharacterized protein</fullName>
    </submittedName>
</protein>